<dbReference type="PANTHER" id="PTHR43080">
    <property type="entry name" value="CBS DOMAIN-CONTAINING PROTEIN CBSX3, MITOCHONDRIAL"/>
    <property type="match status" value="1"/>
</dbReference>
<dbReference type="PANTHER" id="PTHR43080:SF2">
    <property type="entry name" value="CBS DOMAIN-CONTAINING PROTEIN"/>
    <property type="match status" value="1"/>
</dbReference>
<dbReference type="Pfam" id="PF00571">
    <property type="entry name" value="CBS"/>
    <property type="match status" value="2"/>
</dbReference>
<sequence length="168" mass="17257">MNIASLCRREVVAVPAAASLPQVAARMSEEHVGSVVVVSGEDPPRVTGILTDRDLALDVVGRGQSGSNLSAGDLARKSLVAVPGSASIQEATAAMEKSGVRRVLVVDEAGRVVGLVAAEDLMAAIADELAQLARALRGGIEREKNERKPTSAPAGPRPVFPAFGTGVK</sequence>
<feature type="domain" description="CBS" evidence="4">
    <location>
        <begin position="7"/>
        <end position="66"/>
    </location>
</feature>
<reference evidence="5 6" key="1">
    <citation type="submission" date="2024-03" db="EMBL/GenBank/DDBJ databases">
        <title>Novel species of the genus Variovorax.</title>
        <authorList>
            <person name="Liu Q."/>
            <person name="Xin Y.-H."/>
        </authorList>
    </citation>
    <scope>NUCLEOTIDE SEQUENCE [LARGE SCALE GENOMIC DNA]</scope>
    <source>
        <strain evidence="5 6">KACC 18899</strain>
    </source>
</reference>
<accession>A0ABU8VHQ9</accession>
<dbReference type="InterPro" id="IPR046342">
    <property type="entry name" value="CBS_dom_sf"/>
</dbReference>
<evidence type="ECO:0000259" key="4">
    <source>
        <dbReference type="PROSITE" id="PS51371"/>
    </source>
</evidence>
<evidence type="ECO:0000256" key="3">
    <source>
        <dbReference type="SAM" id="MobiDB-lite"/>
    </source>
</evidence>
<feature type="compositionally biased region" description="Basic and acidic residues" evidence="3">
    <location>
        <begin position="140"/>
        <end position="149"/>
    </location>
</feature>
<evidence type="ECO:0000256" key="1">
    <source>
        <dbReference type="ARBA" id="ARBA00023122"/>
    </source>
</evidence>
<name>A0ABU8VHQ9_9BURK</name>
<comment type="caution">
    <text evidence="5">The sequence shown here is derived from an EMBL/GenBank/DDBJ whole genome shotgun (WGS) entry which is preliminary data.</text>
</comment>
<evidence type="ECO:0000313" key="5">
    <source>
        <dbReference type="EMBL" id="MEJ8813198.1"/>
    </source>
</evidence>
<dbReference type="PROSITE" id="PS51371">
    <property type="entry name" value="CBS"/>
    <property type="match status" value="2"/>
</dbReference>
<dbReference type="EMBL" id="JBBKZU010000008">
    <property type="protein sequence ID" value="MEJ8813198.1"/>
    <property type="molecule type" value="Genomic_DNA"/>
</dbReference>
<feature type="domain" description="CBS" evidence="4">
    <location>
        <begin position="75"/>
        <end position="132"/>
    </location>
</feature>
<dbReference type="Proteomes" id="UP001365846">
    <property type="component" value="Unassembled WGS sequence"/>
</dbReference>
<dbReference type="SMART" id="SM00116">
    <property type="entry name" value="CBS"/>
    <property type="match status" value="2"/>
</dbReference>
<dbReference type="RefSeq" id="WP_340358443.1">
    <property type="nucleotide sequence ID" value="NZ_JBBKZU010000008.1"/>
</dbReference>
<feature type="region of interest" description="Disordered" evidence="3">
    <location>
        <begin position="140"/>
        <end position="168"/>
    </location>
</feature>
<gene>
    <name evidence="5" type="ORF">WKW77_19080</name>
</gene>
<organism evidence="5 6">
    <name type="scientific">Variovorax ureilyticus</name>
    <dbReference type="NCBI Taxonomy" id="1836198"/>
    <lineage>
        <taxon>Bacteria</taxon>
        <taxon>Pseudomonadati</taxon>
        <taxon>Pseudomonadota</taxon>
        <taxon>Betaproteobacteria</taxon>
        <taxon>Burkholderiales</taxon>
        <taxon>Comamonadaceae</taxon>
        <taxon>Variovorax</taxon>
    </lineage>
</organism>
<dbReference type="InterPro" id="IPR000644">
    <property type="entry name" value="CBS_dom"/>
</dbReference>
<dbReference type="SUPFAM" id="SSF54631">
    <property type="entry name" value="CBS-domain pair"/>
    <property type="match status" value="1"/>
</dbReference>
<dbReference type="Gene3D" id="3.10.580.10">
    <property type="entry name" value="CBS-domain"/>
    <property type="match status" value="1"/>
</dbReference>
<proteinExistence type="predicted"/>
<keyword evidence="6" id="KW-1185">Reference proteome</keyword>
<evidence type="ECO:0000256" key="2">
    <source>
        <dbReference type="PROSITE-ProRule" id="PRU00703"/>
    </source>
</evidence>
<dbReference type="InterPro" id="IPR051257">
    <property type="entry name" value="Diverse_CBS-Domain"/>
</dbReference>
<protein>
    <submittedName>
        <fullName evidence="5">CBS domain-containing protein</fullName>
    </submittedName>
</protein>
<keyword evidence="1 2" id="KW-0129">CBS domain</keyword>
<evidence type="ECO:0000313" key="6">
    <source>
        <dbReference type="Proteomes" id="UP001365846"/>
    </source>
</evidence>